<dbReference type="InterPro" id="IPR012218">
    <property type="entry name" value="Cyt_c_BACSU-c550-type"/>
</dbReference>
<feature type="domain" description="Cytochrome c" evidence="9">
    <location>
        <begin position="49"/>
        <end position="122"/>
    </location>
</feature>
<evidence type="ECO:0000256" key="6">
    <source>
        <dbReference type="PIRSR" id="PIRSR000025-1"/>
    </source>
</evidence>
<feature type="binding site" description="axial binding residue" evidence="7">
    <location>
        <position position="101"/>
    </location>
    <ligand>
        <name>heme c</name>
        <dbReference type="ChEBI" id="CHEBI:61717"/>
    </ligand>
    <ligandPart>
        <name>Fe</name>
        <dbReference type="ChEBI" id="CHEBI:18248"/>
    </ligandPart>
</feature>
<dbReference type="EMBL" id="JAGYPE020000021">
    <property type="protein sequence ID" value="MCH6266524.1"/>
    <property type="molecule type" value="Genomic_DNA"/>
</dbReference>
<feature type="binding site" description="covalent" evidence="6">
    <location>
        <position position="62"/>
    </location>
    <ligand>
        <name>heme c</name>
        <dbReference type="ChEBI" id="CHEBI:61717"/>
    </ligand>
</feature>
<dbReference type="AlphaFoldDB" id="A0A942T2Q2"/>
<evidence type="ECO:0000259" key="9">
    <source>
        <dbReference type="PROSITE" id="PS51007"/>
    </source>
</evidence>
<dbReference type="GO" id="GO:0009055">
    <property type="term" value="F:electron transfer activity"/>
    <property type="evidence" value="ECO:0007669"/>
    <property type="project" value="InterPro"/>
</dbReference>
<gene>
    <name evidence="11" type="ORF">KHB02_013420</name>
    <name evidence="10" type="ORF">KHB02_26600</name>
</gene>
<keyword evidence="2 6" id="KW-0349">Heme</keyword>
<organism evidence="10">
    <name type="scientific">Neobacillus citreus</name>
    <dbReference type="NCBI Taxonomy" id="2833578"/>
    <lineage>
        <taxon>Bacteria</taxon>
        <taxon>Bacillati</taxon>
        <taxon>Bacillota</taxon>
        <taxon>Bacilli</taxon>
        <taxon>Bacillales</taxon>
        <taxon>Bacillaceae</taxon>
        <taxon>Neobacillus</taxon>
    </lineage>
</organism>
<sequence length="122" mass="13007">MKKNPVIPYILIMVFGIVLMFTLSFKGLGDSKELAAEKGEGKGSEKTEVAASKPEDIYKTTCIGCHGDQYQGVVGPPLKGVGDKLSKEELKNIVTHGKGSMPAGLVPEDKAAAMADWLSKLK</sequence>
<dbReference type="Proteomes" id="UP000677265">
    <property type="component" value="Unassembled WGS sequence"/>
</dbReference>
<evidence type="ECO:0000256" key="2">
    <source>
        <dbReference type="ARBA" id="ARBA00022617"/>
    </source>
</evidence>
<keyword evidence="8" id="KW-1133">Transmembrane helix</keyword>
<evidence type="ECO:0000256" key="8">
    <source>
        <dbReference type="SAM" id="Phobius"/>
    </source>
</evidence>
<dbReference type="InterPro" id="IPR051811">
    <property type="entry name" value="Cytochrome_c550/c551-like"/>
</dbReference>
<protein>
    <submittedName>
        <fullName evidence="10">Cytochrome c</fullName>
    </submittedName>
</protein>
<proteinExistence type="predicted"/>
<evidence type="ECO:0000256" key="3">
    <source>
        <dbReference type="ARBA" id="ARBA00022723"/>
    </source>
</evidence>
<dbReference type="NCBIfam" id="NF045773">
    <property type="entry name" value="cytochro_C550"/>
    <property type="match status" value="1"/>
</dbReference>
<comment type="PTM">
    <text evidence="6">Binds 1 heme c group covalently per subunit.</text>
</comment>
<evidence type="ECO:0000256" key="7">
    <source>
        <dbReference type="PIRSR" id="PIRSR000025-2"/>
    </source>
</evidence>
<dbReference type="InterPro" id="IPR054780">
    <property type="entry name" value="Cytochro_C550_firm"/>
</dbReference>
<dbReference type="PROSITE" id="PS51007">
    <property type="entry name" value="CYTC"/>
    <property type="match status" value="1"/>
</dbReference>
<dbReference type="PANTHER" id="PTHR37823">
    <property type="entry name" value="CYTOCHROME C-553-LIKE"/>
    <property type="match status" value="1"/>
</dbReference>
<evidence type="ECO:0000313" key="11">
    <source>
        <dbReference type="EMBL" id="MCH6266524.1"/>
    </source>
</evidence>
<evidence type="ECO:0000256" key="1">
    <source>
        <dbReference type="ARBA" id="ARBA00022448"/>
    </source>
</evidence>
<keyword evidence="1" id="KW-0813">Transport</keyword>
<evidence type="ECO:0000313" key="10">
    <source>
        <dbReference type="EMBL" id="MBS4184954.1"/>
    </source>
</evidence>
<feature type="binding site" description="axial binding residue" evidence="7">
    <location>
        <position position="66"/>
    </location>
    <ligand>
        <name>heme c</name>
        <dbReference type="ChEBI" id="CHEBI:61717"/>
    </ligand>
    <ligandPart>
        <name>Fe</name>
        <dbReference type="ChEBI" id="CHEBI:18248"/>
    </ligandPart>
</feature>
<evidence type="ECO:0000313" key="12">
    <source>
        <dbReference type="Proteomes" id="UP000677265"/>
    </source>
</evidence>
<accession>A0A942T2Q2</accession>
<dbReference type="EMBL" id="JAGYPE010000005">
    <property type="protein sequence ID" value="MBS4184954.1"/>
    <property type="molecule type" value="Genomic_DNA"/>
</dbReference>
<keyword evidence="8" id="KW-0812">Transmembrane</keyword>
<dbReference type="SUPFAM" id="SSF46626">
    <property type="entry name" value="Cytochrome c"/>
    <property type="match status" value="1"/>
</dbReference>
<reference evidence="10" key="1">
    <citation type="submission" date="2021-05" db="EMBL/GenBank/DDBJ databases">
        <title>Novel Bacillus species.</title>
        <authorList>
            <person name="Liu G."/>
        </authorList>
    </citation>
    <scope>NUCLEOTIDE SEQUENCE</scope>
    <source>
        <strain evidence="10 12">FJAT-50051</strain>
    </source>
</reference>
<dbReference type="InterPro" id="IPR036909">
    <property type="entry name" value="Cyt_c-like_dom_sf"/>
</dbReference>
<keyword evidence="8" id="KW-0472">Membrane</keyword>
<dbReference type="RefSeq" id="WP_213120150.1">
    <property type="nucleotide sequence ID" value="NZ_JAGYPE020000021.1"/>
</dbReference>
<dbReference type="GO" id="GO:0005506">
    <property type="term" value="F:iron ion binding"/>
    <property type="evidence" value="ECO:0007669"/>
    <property type="project" value="InterPro"/>
</dbReference>
<dbReference type="PANTHER" id="PTHR37823:SF2">
    <property type="entry name" value="CYTOCHROME C-550"/>
    <property type="match status" value="1"/>
</dbReference>
<dbReference type="Pfam" id="PF13442">
    <property type="entry name" value="Cytochrome_CBB3"/>
    <property type="match status" value="1"/>
</dbReference>
<dbReference type="InterPro" id="IPR009056">
    <property type="entry name" value="Cyt_c-like_dom"/>
</dbReference>
<dbReference type="Gene3D" id="1.10.760.10">
    <property type="entry name" value="Cytochrome c-like domain"/>
    <property type="match status" value="1"/>
</dbReference>
<dbReference type="PIRSF" id="PIRSF000025">
    <property type="entry name" value="Cytc_Bsub_c550"/>
    <property type="match status" value="1"/>
</dbReference>
<keyword evidence="3 7" id="KW-0479">Metal-binding</keyword>
<name>A0A942T2Q2_9BACI</name>
<feature type="binding site" description="covalent" evidence="6">
    <location>
        <position position="65"/>
    </location>
    <ligand>
        <name>heme c</name>
        <dbReference type="ChEBI" id="CHEBI:61717"/>
    </ligand>
</feature>
<keyword evidence="5 7" id="KW-0408">Iron</keyword>
<keyword evidence="12" id="KW-1185">Reference proteome</keyword>
<comment type="caution">
    <text evidence="10">The sequence shown here is derived from an EMBL/GenBank/DDBJ whole genome shotgun (WGS) entry which is preliminary data.</text>
</comment>
<keyword evidence="4" id="KW-0249">Electron transport</keyword>
<evidence type="ECO:0000256" key="5">
    <source>
        <dbReference type="ARBA" id="ARBA00023004"/>
    </source>
</evidence>
<dbReference type="GO" id="GO:0020037">
    <property type="term" value="F:heme binding"/>
    <property type="evidence" value="ECO:0007669"/>
    <property type="project" value="InterPro"/>
</dbReference>
<evidence type="ECO:0000256" key="4">
    <source>
        <dbReference type="ARBA" id="ARBA00022982"/>
    </source>
</evidence>
<dbReference type="GO" id="GO:0016020">
    <property type="term" value="C:membrane"/>
    <property type="evidence" value="ECO:0007669"/>
    <property type="project" value="InterPro"/>
</dbReference>
<feature type="transmembrane region" description="Helical" evidence="8">
    <location>
        <begin position="6"/>
        <end position="25"/>
    </location>
</feature>